<dbReference type="PANTHER" id="PTHR31286:SF99">
    <property type="entry name" value="DUF4283 DOMAIN-CONTAINING PROTEIN"/>
    <property type="match status" value="1"/>
</dbReference>
<comment type="caution">
    <text evidence="3">The sequence shown here is derived from an EMBL/GenBank/DDBJ whole genome shotgun (WGS) entry which is preliminary data.</text>
</comment>
<dbReference type="PANTHER" id="PTHR31286">
    <property type="entry name" value="GLYCINE-RICH CELL WALL STRUCTURAL PROTEIN 1.8-LIKE"/>
    <property type="match status" value="1"/>
</dbReference>
<name>A0A6L2JRT6_TANCI</name>
<gene>
    <name evidence="3" type="ORF">Tci_011786</name>
</gene>
<organism evidence="3">
    <name type="scientific">Tanacetum cinerariifolium</name>
    <name type="common">Dalmatian daisy</name>
    <name type="synonym">Chrysanthemum cinerariifolium</name>
    <dbReference type="NCBI Taxonomy" id="118510"/>
    <lineage>
        <taxon>Eukaryota</taxon>
        <taxon>Viridiplantae</taxon>
        <taxon>Streptophyta</taxon>
        <taxon>Embryophyta</taxon>
        <taxon>Tracheophyta</taxon>
        <taxon>Spermatophyta</taxon>
        <taxon>Magnoliopsida</taxon>
        <taxon>eudicotyledons</taxon>
        <taxon>Gunneridae</taxon>
        <taxon>Pentapetalae</taxon>
        <taxon>asterids</taxon>
        <taxon>campanulids</taxon>
        <taxon>Asterales</taxon>
        <taxon>Asteraceae</taxon>
        <taxon>Asteroideae</taxon>
        <taxon>Anthemideae</taxon>
        <taxon>Anthemidinae</taxon>
        <taxon>Tanacetum</taxon>
    </lineage>
</organism>
<feature type="region of interest" description="Disordered" evidence="1">
    <location>
        <begin position="312"/>
        <end position="346"/>
    </location>
</feature>
<evidence type="ECO:0000313" key="3">
    <source>
        <dbReference type="EMBL" id="GEU39808.1"/>
    </source>
</evidence>
<sequence>MNVPKSILKKVVRNVVNDAHEVVKPSHDGGSASKVSFEAVGLVLNLVQRLMMLLISALNQAAAAKVKGRYDNSILGFFLGKDPSFPVVQQDQVIEKGSWMILKSPIMLSKWSPSVSLKRCEVTKVSVWVKMYNIPVLAYSKDGLSLLATQIGKPIMLDAFTSSTCVESWGRFSFARALIEIDAAVRLKNEVIIAIPEEEAMVILKRLLELNMSGSLHIVLIVKGLVMILHYALNVFVRRFLIIQLGMQRLLLWKKMMMVLRKLRAVRRRKELILGLNTANPFDVLNVNGDDMGESGTQPKVSDHVNSVLDKIKDASKPSSSNSSYGDGHKDKDVSSPPVTSLGGGNQLKKEDFDFYDGYEDQVVDLHGALKEYNDFKLSMSEVVPKVDDVSLVDGVFIGAFGGDGEEDFVMGECVVVSSLSLDMFTKSCLGGMIVSFIFLEGLEEEAWVESMK</sequence>
<dbReference type="EMBL" id="BKCJ010001219">
    <property type="protein sequence ID" value="GEU39808.1"/>
    <property type="molecule type" value="Genomic_DNA"/>
</dbReference>
<accession>A0A6L2JRT6</accession>
<reference evidence="3" key="1">
    <citation type="journal article" date="2019" name="Sci. Rep.">
        <title>Draft genome of Tanacetum cinerariifolium, the natural source of mosquito coil.</title>
        <authorList>
            <person name="Yamashiro T."/>
            <person name="Shiraishi A."/>
            <person name="Satake H."/>
            <person name="Nakayama K."/>
        </authorList>
    </citation>
    <scope>NUCLEOTIDE SEQUENCE</scope>
</reference>
<protein>
    <submittedName>
        <fullName evidence="3">Uncharacterized protein</fullName>
    </submittedName>
</protein>
<dbReference type="InterPro" id="IPR040256">
    <property type="entry name" value="At4g02000-like"/>
</dbReference>
<keyword evidence="2" id="KW-0812">Transmembrane</keyword>
<keyword evidence="2" id="KW-0472">Membrane</keyword>
<evidence type="ECO:0000256" key="1">
    <source>
        <dbReference type="SAM" id="MobiDB-lite"/>
    </source>
</evidence>
<feature type="transmembrane region" description="Helical" evidence="2">
    <location>
        <begin position="214"/>
        <end position="233"/>
    </location>
</feature>
<proteinExistence type="predicted"/>
<dbReference type="AlphaFoldDB" id="A0A6L2JRT6"/>
<evidence type="ECO:0000256" key="2">
    <source>
        <dbReference type="SAM" id="Phobius"/>
    </source>
</evidence>
<keyword evidence="2" id="KW-1133">Transmembrane helix</keyword>